<evidence type="ECO:0000259" key="2">
    <source>
        <dbReference type="Pfam" id="PF25318"/>
    </source>
</evidence>
<feature type="compositionally biased region" description="Low complexity" evidence="1">
    <location>
        <begin position="286"/>
        <end position="302"/>
    </location>
</feature>
<feature type="region of interest" description="Disordered" evidence="1">
    <location>
        <begin position="286"/>
        <end position="319"/>
    </location>
</feature>
<sequence length="446" mass="49293">MGYNTRRKSLSLTELGITLPKRQRTQSHPSPPSTIAEGDESERPSKKSRLMSPPAIKEKSKPISQLSPPPSPAREGSNKVDVEGISDDIVVGTIQQLEQTGNRPHLVKELATILATNLHSVEKSANPSALISSRLTSYLNRPWPTVSPCPLAKDLSPIHPRRLYFFLTTLPRQPIPETVEPPKIARIISPSLSSASAIDEEEPRFSRDRHALSPSPEVDLSSPELEDNNTQEPPTPGAPFSGRNSIARDRSESTSTTRHPGRRGGSPQLEHEERDFKQTANALFEQAQQRRNSQQSQSQSQQDVNMDAADTTAGAEQERAVSVARSIEEETQELEFHSSEDVTALFGHASSHLKLLDHEGMGMEMFSSPLIQPLPDLEETEVGLGASRLGRENEEVLEAMHLDHQLENGGKMLGLEIPELADWETDTLRSPEKIDVAELEDMFDAY</sequence>
<reference evidence="3" key="1">
    <citation type="submission" date="2023-04" db="EMBL/GenBank/DDBJ databases">
        <title>Black Yeasts Isolated from many extreme environments.</title>
        <authorList>
            <person name="Coleine C."/>
            <person name="Stajich J.E."/>
            <person name="Selbmann L."/>
        </authorList>
    </citation>
    <scope>NUCLEOTIDE SEQUENCE</scope>
    <source>
        <strain evidence="3">CCFEE 5312</strain>
    </source>
</reference>
<proteinExistence type="predicted"/>
<feature type="region of interest" description="Disordered" evidence="1">
    <location>
        <begin position="193"/>
        <end position="274"/>
    </location>
</feature>
<dbReference type="EMBL" id="JAWDJX010000042">
    <property type="protein sequence ID" value="KAK3049101.1"/>
    <property type="molecule type" value="Genomic_DNA"/>
</dbReference>
<evidence type="ECO:0000313" key="4">
    <source>
        <dbReference type="Proteomes" id="UP001271007"/>
    </source>
</evidence>
<evidence type="ECO:0000313" key="3">
    <source>
        <dbReference type="EMBL" id="KAK3049101.1"/>
    </source>
</evidence>
<accession>A0AAJ0DFG5</accession>
<dbReference type="AlphaFoldDB" id="A0AAJ0DFG5"/>
<evidence type="ECO:0000256" key="1">
    <source>
        <dbReference type="SAM" id="MobiDB-lite"/>
    </source>
</evidence>
<name>A0AAJ0DFG5_9PEZI</name>
<feature type="domain" description="GDS1 winged helix" evidence="2">
    <location>
        <begin position="81"/>
        <end position="174"/>
    </location>
</feature>
<dbReference type="Proteomes" id="UP001271007">
    <property type="component" value="Unassembled WGS sequence"/>
</dbReference>
<keyword evidence="4" id="KW-1185">Reference proteome</keyword>
<organism evidence="3 4">
    <name type="scientific">Extremus antarcticus</name>
    <dbReference type="NCBI Taxonomy" id="702011"/>
    <lineage>
        <taxon>Eukaryota</taxon>
        <taxon>Fungi</taxon>
        <taxon>Dikarya</taxon>
        <taxon>Ascomycota</taxon>
        <taxon>Pezizomycotina</taxon>
        <taxon>Dothideomycetes</taxon>
        <taxon>Dothideomycetidae</taxon>
        <taxon>Mycosphaerellales</taxon>
        <taxon>Extremaceae</taxon>
        <taxon>Extremus</taxon>
    </lineage>
</organism>
<dbReference type="InterPro" id="IPR057511">
    <property type="entry name" value="WH_GDS1"/>
</dbReference>
<gene>
    <name evidence="3" type="ORF">LTR09_009520</name>
</gene>
<protein>
    <recommendedName>
        <fullName evidence="2">GDS1 winged helix domain-containing protein</fullName>
    </recommendedName>
</protein>
<dbReference type="Pfam" id="PF25318">
    <property type="entry name" value="WHD_GDS1"/>
    <property type="match status" value="1"/>
</dbReference>
<feature type="region of interest" description="Disordered" evidence="1">
    <location>
        <begin position="1"/>
        <end position="79"/>
    </location>
</feature>
<comment type="caution">
    <text evidence="3">The sequence shown here is derived from an EMBL/GenBank/DDBJ whole genome shotgun (WGS) entry which is preliminary data.</text>
</comment>